<dbReference type="OMA" id="AREQWAI"/>
<sequence length="314" mass="35717">MANKTLFLTINRPSPATNWGFEFIETEHKRLGSILVVQNVASSSPAYEAGLLPGDILIGIDNSPITGRPLTYSIAIELIGHKTRNQIELQILRDPKNRVRKLKTYNITNSEAFRPIMMNRGVIPSVAQMDSGIRMPDNNIEQFLNEKAREQWAITKQTYRSIPIIEPKPKVRRDWPTGSYLKYMEGPGWHDPPKHIMVQEGKFKLLNQLGSTDGSPVHRQYNSPINLYSENNLQNSINLGSTGSSISPQPVYKLTTTKPETIDITNSPTYRFLQEERIQQHRPPTTTYSAFNRTSPEPQQTPYFKTLMHTLNVS</sequence>
<dbReference type="InterPro" id="IPR036034">
    <property type="entry name" value="PDZ_sf"/>
</dbReference>
<organism evidence="1 2">
    <name type="scientific">Dermatophagoides pteronyssinus</name>
    <name type="common">European house dust mite</name>
    <dbReference type="NCBI Taxonomy" id="6956"/>
    <lineage>
        <taxon>Eukaryota</taxon>
        <taxon>Metazoa</taxon>
        <taxon>Ecdysozoa</taxon>
        <taxon>Arthropoda</taxon>
        <taxon>Chelicerata</taxon>
        <taxon>Arachnida</taxon>
        <taxon>Acari</taxon>
        <taxon>Acariformes</taxon>
        <taxon>Sarcoptiformes</taxon>
        <taxon>Astigmata</taxon>
        <taxon>Psoroptidia</taxon>
        <taxon>Analgoidea</taxon>
        <taxon>Pyroglyphidae</taxon>
        <taxon>Dermatophagoidinae</taxon>
        <taxon>Dermatophagoides</taxon>
    </lineage>
</organism>
<gene>
    <name evidence="2" type="primary">LOC113790531</name>
</gene>
<dbReference type="Pfam" id="PF13180">
    <property type="entry name" value="PDZ_2"/>
    <property type="match status" value="1"/>
</dbReference>
<dbReference type="SMART" id="SM00228">
    <property type="entry name" value="PDZ"/>
    <property type="match status" value="1"/>
</dbReference>
<reference evidence="2" key="1">
    <citation type="submission" date="2025-08" db="UniProtKB">
        <authorList>
            <consortium name="RefSeq"/>
        </authorList>
    </citation>
    <scope>IDENTIFICATION</scope>
    <source>
        <strain evidence="2">Airmid</strain>
    </source>
</reference>
<dbReference type="AlphaFoldDB" id="A0A6P6XT57"/>
<dbReference type="RefSeq" id="XP_027196011.1">
    <property type="nucleotide sequence ID" value="XM_027340210.1"/>
</dbReference>
<dbReference type="SMART" id="SM00735">
    <property type="entry name" value="ZM"/>
    <property type="match status" value="1"/>
</dbReference>
<evidence type="ECO:0000313" key="1">
    <source>
        <dbReference type="Proteomes" id="UP000515146"/>
    </source>
</evidence>
<dbReference type="PROSITE" id="PS50106">
    <property type="entry name" value="PDZ"/>
    <property type="match status" value="1"/>
</dbReference>
<evidence type="ECO:0000313" key="2">
    <source>
        <dbReference type="RefSeq" id="XP_027196011.1"/>
    </source>
</evidence>
<dbReference type="InterPro" id="IPR001478">
    <property type="entry name" value="PDZ"/>
</dbReference>
<dbReference type="Pfam" id="PF15936">
    <property type="entry name" value="DUF4749"/>
    <property type="match status" value="1"/>
</dbReference>
<dbReference type="Gene3D" id="2.30.42.10">
    <property type="match status" value="1"/>
</dbReference>
<accession>A0A6P6XT57</accession>
<name>A0A6P6XT57_DERPT</name>
<proteinExistence type="predicted"/>
<dbReference type="Proteomes" id="UP000515146">
    <property type="component" value="Unplaced"/>
</dbReference>
<dbReference type="InterPro" id="IPR006643">
    <property type="entry name" value="Zasp-like_motif"/>
</dbReference>
<dbReference type="InParanoid" id="A0A6P6XT57"/>
<dbReference type="SUPFAM" id="SSF50156">
    <property type="entry name" value="PDZ domain-like"/>
    <property type="match status" value="1"/>
</dbReference>
<dbReference type="KEGG" id="dpte:113790531"/>
<dbReference type="InterPro" id="IPR031847">
    <property type="entry name" value="PDLI1-4/Zasp-like_mid"/>
</dbReference>
<protein>
    <submittedName>
        <fullName evidence="2">Uncharacterized protein LOC113790531</fullName>
    </submittedName>
</protein>
<keyword evidence="1" id="KW-1185">Reference proteome</keyword>
<dbReference type="OrthoDB" id="44841at2759"/>